<dbReference type="Gene3D" id="3.40.50.150">
    <property type="entry name" value="Vaccinia Virus protein VP39"/>
    <property type="match status" value="1"/>
</dbReference>
<dbReference type="GO" id="GO:0009307">
    <property type="term" value="P:DNA restriction-modification system"/>
    <property type="evidence" value="ECO:0007669"/>
    <property type="project" value="UniProtKB-KW"/>
</dbReference>
<comment type="catalytic activity">
    <reaction evidence="7">
        <text>a 2'-deoxycytidine in DNA + S-adenosyl-L-methionine = a 5-methyl-2'-deoxycytidine in DNA + S-adenosyl-L-homocysteine + H(+)</text>
        <dbReference type="Rhea" id="RHEA:13681"/>
        <dbReference type="Rhea" id="RHEA-COMP:11369"/>
        <dbReference type="Rhea" id="RHEA-COMP:11370"/>
        <dbReference type="ChEBI" id="CHEBI:15378"/>
        <dbReference type="ChEBI" id="CHEBI:57856"/>
        <dbReference type="ChEBI" id="CHEBI:59789"/>
        <dbReference type="ChEBI" id="CHEBI:85452"/>
        <dbReference type="ChEBI" id="CHEBI:85454"/>
        <dbReference type="EC" id="2.1.1.37"/>
    </reaction>
</comment>
<dbReference type="GO" id="GO:0004519">
    <property type="term" value="F:endonuclease activity"/>
    <property type="evidence" value="ECO:0007669"/>
    <property type="project" value="UniProtKB-KW"/>
</dbReference>
<dbReference type="Pfam" id="PF00145">
    <property type="entry name" value="DNA_methylase"/>
    <property type="match status" value="1"/>
</dbReference>
<keyword evidence="9" id="KW-1185">Reference proteome</keyword>
<evidence type="ECO:0000256" key="5">
    <source>
        <dbReference type="PROSITE-ProRule" id="PRU01016"/>
    </source>
</evidence>
<evidence type="ECO:0000256" key="1">
    <source>
        <dbReference type="ARBA" id="ARBA00022603"/>
    </source>
</evidence>
<dbReference type="EC" id="2.1.1.37" evidence="7"/>
<evidence type="ECO:0000256" key="3">
    <source>
        <dbReference type="ARBA" id="ARBA00022691"/>
    </source>
</evidence>
<dbReference type="SUPFAM" id="SSF53335">
    <property type="entry name" value="S-adenosyl-L-methionine-dependent methyltransferases"/>
    <property type="match status" value="1"/>
</dbReference>
<evidence type="ECO:0000256" key="2">
    <source>
        <dbReference type="ARBA" id="ARBA00022679"/>
    </source>
</evidence>
<dbReference type="Gene3D" id="3.90.120.10">
    <property type="entry name" value="DNA Methylase, subunit A, domain 2"/>
    <property type="match status" value="1"/>
</dbReference>
<feature type="active site" evidence="5">
    <location>
        <position position="110"/>
    </location>
</feature>
<dbReference type="PRINTS" id="PR00105">
    <property type="entry name" value="C5METTRFRASE"/>
</dbReference>
<dbReference type="RefSeq" id="WP_032078995.1">
    <property type="nucleotide sequence ID" value="NZ_CP020953.1"/>
</dbReference>
<keyword evidence="2 5" id="KW-0808">Transferase</keyword>
<dbReference type="PROSITE" id="PS51679">
    <property type="entry name" value="SAM_MT_C5"/>
    <property type="match status" value="1"/>
</dbReference>
<evidence type="ECO:0000256" key="4">
    <source>
        <dbReference type="ARBA" id="ARBA00022747"/>
    </source>
</evidence>
<dbReference type="InterPro" id="IPR050390">
    <property type="entry name" value="C5-Methyltransferase"/>
</dbReference>
<keyword evidence="8" id="KW-0378">Hydrolase</keyword>
<dbReference type="REBASE" id="250444">
    <property type="entry name" value="M.CdrSL1ORF2885P"/>
</dbReference>
<keyword evidence="4" id="KW-0680">Restriction system</keyword>
<reference evidence="9" key="1">
    <citation type="submission" date="2017-04" db="EMBL/GenBank/DDBJ databases">
        <authorList>
            <person name="Song Y."/>
            <person name="Cho B.-K."/>
        </authorList>
    </citation>
    <scope>NUCLEOTIDE SEQUENCE [LARGE SCALE GENOMIC DNA]</scope>
    <source>
        <strain evidence="9">SL1</strain>
    </source>
</reference>
<dbReference type="GO" id="GO:0003886">
    <property type="term" value="F:DNA (cytosine-5-)-methyltransferase activity"/>
    <property type="evidence" value="ECO:0007669"/>
    <property type="project" value="UniProtKB-EC"/>
</dbReference>
<organism evidence="8 9">
    <name type="scientific">Clostridium drakei</name>
    <dbReference type="NCBI Taxonomy" id="332101"/>
    <lineage>
        <taxon>Bacteria</taxon>
        <taxon>Bacillati</taxon>
        <taxon>Bacillota</taxon>
        <taxon>Clostridia</taxon>
        <taxon>Eubacteriales</taxon>
        <taxon>Clostridiaceae</taxon>
        <taxon>Clostridium</taxon>
    </lineage>
</organism>
<evidence type="ECO:0000313" key="9">
    <source>
        <dbReference type="Proteomes" id="UP000244910"/>
    </source>
</evidence>
<comment type="similarity">
    <text evidence="5 6">Belongs to the class I-like SAM-binding methyltransferase superfamily. C5-methyltransferase family.</text>
</comment>
<dbReference type="InterPro" id="IPR001525">
    <property type="entry name" value="C5_MeTfrase"/>
</dbReference>
<dbReference type="PANTHER" id="PTHR10629:SF52">
    <property type="entry name" value="DNA (CYTOSINE-5)-METHYLTRANSFERASE 1"/>
    <property type="match status" value="1"/>
</dbReference>
<keyword evidence="8" id="KW-0255">Endonuclease</keyword>
<dbReference type="InterPro" id="IPR018117">
    <property type="entry name" value="C5_DNA_meth_AS"/>
</dbReference>
<dbReference type="Proteomes" id="UP000244910">
    <property type="component" value="Chromosome"/>
</dbReference>
<dbReference type="GO" id="GO:0003677">
    <property type="term" value="F:DNA binding"/>
    <property type="evidence" value="ECO:0007669"/>
    <property type="project" value="TreeGrafter"/>
</dbReference>
<gene>
    <name evidence="8" type="ORF">B9W14_02885</name>
</gene>
<keyword evidence="8" id="KW-0540">Nuclease</keyword>
<dbReference type="InterPro" id="IPR029063">
    <property type="entry name" value="SAM-dependent_MTases_sf"/>
</dbReference>
<dbReference type="PANTHER" id="PTHR10629">
    <property type="entry name" value="CYTOSINE-SPECIFIC METHYLTRANSFERASE"/>
    <property type="match status" value="1"/>
</dbReference>
<dbReference type="GO" id="GO:0044027">
    <property type="term" value="P:negative regulation of gene expression via chromosomal CpG island methylation"/>
    <property type="evidence" value="ECO:0007669"/>
    <property type="project" value="TreeGrafter"/>
</dbReference>
<keyword evidence="3 5" id="KW-0949">S-adenosyl-L-methionine</keyword>
<dbReference type="AlphaFoldDB" id="A0A2U8DMR2"/>
<evidence type="ECO:0000256" key="6">
    <source>
        <dbReference type="RuleBase" id="RU000416"/>
    </source>
</evidence>
<dbReference type="KEGG" id="cdrk:B9W14_02885"/>
<evidence type="ECO:0000256" key="7">
    <source>
        <dbReference type="RuleBase" id="RU000417"/>
    </source>
</evidence>
<proteinExistence type="inferred from homology"/>
<protein>
    <recommendedName>
        <fullName evidence="7">Cytosine-specific methyltransferase</fullName>
        <ecNumber evidence="7">2.1.1.37</ecNumber>
    </recommendedName>
</protein>
<dbReference type="EMBL" id="CP020953">
    <property type="protein sequence ID" value="AWI03472.1"/>
    <property type="molecule type" value="Genomic_DNA"/>
</dbReference>
<dbReference type="PROSITE" id="PS00094">
    <property type="entry name" value="C5_MTASE_1"/>
    <property type="match status" value="1"/>
</dbReference>
<keyword evidence="1 5" id="KW-0489">Methyltransferase</keyword>
<dbReference type="GO" id="GO:0032259">
    <property type="term" value="P:methylation"/>
    <property type="evidence" value="ECO:0007669"/>
    <property type="project" value="UniProtKB-KW"/>
</dbReference>
<evidence type="ECO:0000313" key="8">
    <source>
        <dbReference type="EMBL" id="AWI03472.1"/>
    </source>
</evidence>
<name>A0A2U8DMR2_9CLOT</name>
<dbReference type="OrthoDB" id="9813719at2"/>
<accession>A0A2U8DMR2</accession>
<dbReference type="NCBIfam" id="TIGR00675">
    <property type="entry name" value="dcm"/>
    <property type="match status" value="1"/>
</dbReference>
<sequence length="449" mass="51941">MSRTYTYIDLFSGPGGLCTGFKNAGFKPLIAVEISDWTVKTYARNHNAEILELQTALNNRGRLEEILGQDDRTVLIHGDIRQVENNIIMEILQKKFNTNTVDVVAGGPPCESFSMAGQRREEDDRNDLFHNLLRIGHLVDSKFIFFENVLGLFTKKKDGKEGGQFINVLEEFEKVNEETGTSFSLKSKDKKVIKLLAADYGVPQNRERVFLVACNNRYVENTFEYPTPTHGPNRQYSYVTVKEALYNLPVLNSGEGDDILPNQLTFQQDYQEGRITESHYNFMKFMEGIDSYVPEHLHYNNNEITMHKALNHREKMIRRFENIQQGEGMKKAAERLIAAGSEDVVKEFFPNKLYAARNRRLKENEPSFTVTSHCLDEMIHPFQHRQLTPREVARLQSFPDWYLMEGPYVKFHSDPEQDKYEQTGDAIPVLLVRALAKQLYRAIERLQLR</sequence>